<feature type="region of interest" description="Disordered" evidence="7">
    <location>
        <begin position="247"/>
        <end position="268"/>
    </location>
</feature>
<organism evidence="9 10">
    <name type="scientific">Torulaspora delbrueckii</name>
    <name type="common">Yeast</name>
    <name type="synonym">Candida colliculosa</name>
    <dbReference type="NCBI Taxonomy" id="4950"/>
    <lineage>
        <taxon>Eukaryota</taxon>
        <taxon>Fungi</taxon>
        <taxon>Dikarya</taxon>
        <taxon>Ascomycota</taxon>
        <taxon>Saccharomycotina</taxon>
        <taxon>Saccharomycetes</taxon>
        <taxon>Saccharomycetales</taxon>
        <taxon>Saccharomycetaceae</taxon>
        <taxon>Torulaspora</taxon>
    </lineage>
</organism>
<dbReference type="FunCoup" id="G8ZS82">
    <property type="interactions" value="203"/>
</dbReference>
<dbReference type="HOGENOM" id="CLU_014732_0_0_1"/>
<keyword evidence="6" id="KW-0653">Protein transport</keyword>
<keyword evidence="10" id="KW-1185">Reference proteome</keyword>
<comment type="similarity">
    <text evidence="2">Belongs to the EXO84 family.</text>
</comment>
<dbReference type="InterPro" id="IPR011993">
    <property type="entry name" value="PH-like_dom_sf"/>
</dbReference>
<dbReference type="GO" id="GO:0000131">
    <property type="term" value="C:incipient cellular bud site"/>
    <property type="evidence" value="ECO:0007669"/>
    <property type="project" value="EnsemblFungi"/>
</dbReference>
<dbReference type="PANTHER" id="PTHR21426:SF12">
    <property type="entry name" value="EXOCYST COMPLEX COMPONENT 8"/>
    <property type="match status" value="1"/>
</dbReference>
<feature type="region of interest" description="Disordered" evidence="7">
    <location>
        <begin position="428"/>
        <end position="460"/>
    </location>
</feature>
<dbReference type="Pfam" id="PF08700">
    <property type="entry name" value="VPS51_Exo84_N"/>
    <property type="match status" value="1"/>
</dbReference>
<protein>
    <recommendedName>
        <fullName evidence="3">Exocyst complex component EXO84</fullName>
    </recommendedName>
</protein>
<dbReference type="RefSeq" id="XP_003680585.1">
    <property type="nucleotide sequence ID" value="XM_003680537.1"/>
</dbReference>
<dbReference type="InterPro" id="IPR016159">
    <property type="entry name" value="Cullin_repeat-like_dom_sf"/>
</dbReference>
<evidence type="ECO:0000256" key="2">
    <source>
        <dbReference type="ARBA" id="ARBA00007210"/>
    </source>
</evidence>
<feature type="region of interest" description="Disordered" evidence="7">
    <location>
        <begin position="1"/>
        <end position="37"/>
    </location>
</feature>
<dbReference type="GO" id="GO:0051601">
    <property type="term" value="P:exocyst localization"/>
    <property type="evidence" value="ECO:0007669"/>
    <property type="project" value="EnsemblFungi"/>
</dbReference>
<dbReference type="InterPro" id="IPR032403">
    <property type="entry name" value="Exo84_C"/>
</dbReference>
<keyword evidence="4" id="KW-0813">Transport</keyword>
<proteinExistence type="inferred from homology"/>
<dbReference type="Gene3D" id="2.30.29.30">
    <property type="entry name" value="Pleckstrin-homology domain (PH domain)/Phosphotyrosine-binding domain (PTB)"/>
    <property type="match status" value="1"/>
</dbReference>
<dbReference type="GO" id="GO:0006893">
    <property type="term" value="P:Golgi to plasma membrane transport"/>
    <property type="evidence" value="ECO:0007669"/>
    <property type="project" value="EnsemblFungi"/>
</dbReference>
<dbReference type="GO" id="GO:0001927">
    <property type="term" value="P:exocyst assembly"/>
    <property type="evidence" value="ECO:0007669"/>
    <property type="project" value="EnsemblFungi"/>
</dbReference>
<dbReference type="InterPro" id="IPR033961">
    <property type="entry name" value="Exo84"/>
</dbReference>
<dbReference type="OrthoDB" id="642193at2759"/>
<dbReference type="eggNOG" id="KOG2215">
    <property type="taxonomic scope" value="Eukaryota"/>
</dbReference>
<dbReference type="GeneID" id="11500709"/>
<dbReference type="AlphaFoldDB" id="G8ZS82"/>
<sequence length="713" mass="80004">MVDFSLKKGRKYGKQAQGTTQPKSKPKAGKASNPYSDMNVSAQYSQLPKINAKDKNKVASSMQRRLSVHNANYVPPKLDYSMPLPSSTAIGMTSFNENEEGQPQNVASDLRNFGNVPDGNNVGEQTSESIPKGVPFAFMKPESLRALLADPKFNAKTFVHDALGDASAIEIDKFTSNLSELAIEVQEEARDNINTSYNEILNVNRDLGIASLELKQLRSSAKELTEMMQQFFMMAEKRLQTENHLEQSHNAASPGLLPPVRAGSIGGNERDRSSVAILERIWDNQLSTLFKNVEGARKYISASPGRHILLESGDWIELNLATLKPLQSVHIFILNDMVLVAARPREKQKELVVAQCAHLRDVNVTPEGASQKRLSFSFGHTTRCIYECRDPQEGPRLLNVIRRAKDDFHDIFQAEEENARKIKESFSYLQSTQQTPGREGTKSPVKNARRSLGSVTPGRNGGDAMDSYLFQKITMSMHSRSRSRDVTSVPQKLKFLDDGVEEIDIELGRLKFGKAVDALNALETQLKKLADQGEDDDMMLHGLITLKINQRRDAVAAKLSHTITTTSEMAPLIVAVKNMIKLGLSEDGLDLFLQNRSNYIQDLILQIGSLDNTANYLTQIAVIRFQSIKKTIINFREIFQEDKDRFSSILVNWCREEADQHFLLIEKQLPNDEPISPASIRSSRKQIDGLKSVGLDFVYKLDDFIRKNNHKIR</sequence>
<evidence type="ECO:0000256" key="3">
    <source>
        <dbReference type="ARBA" id="ARBA00021269"/>
    </source>
</evidence>
<dbReference type="InterPro" id="IPR042561">
    <property type="entry name" value="Exo84_C_1"/>
</dbReference>
<feature type="domain" description="Exocyst component Exo84 C-terminal" evidence="8">
    <location>
        <begin position="495"/>
        <end position="698"/>
    </location>
</feature>
<dbReference type="GO" id="GO:0015031">
    <property type="term" value="P:protein transport"/>
    <property type="evidence" value="ECO:0007669"/>
    <property type="project" value="UniProtKB-KW"/>
</dbReference>
<dbReference type="InParanoid" id="G8ZS82"/>
<dbReference type="SUPFAM" id="SSF74788">
    <property type="entry name" value="Cullin repeat-like"/>
    <property type="match status" value="1"/>
</dbReference>
<dbReference type="GO" id="GO:0030133">
    <property type="term" value="C:transport vesicle"/>
    <property type="evidence" value="ECO:0007669"/>
    <property type="project" value="UniProtKB-SubCell"/>
</dbReference>
<keyword evidence="5" id="KW-0268">Exocytosis</keyword>
<dbReference type="Gene3D" id="1.20.58.1220">
    <property type="entry name" value="Exo84p, C-terminal helical domain"/>
    <property type="match status" value="1"/>
</dbReference>
<evidence type="ECO:0000259" key="8">
    <source>
        <dbReference type="Pfam" id="PF16528"/>
    </source>
</evidence>
<dbReference type="GO" id="GO:0005934">
    <property type="term" value="C:cellular bud tip"/>
    <property type="evidence" value="ECO:0007669"/>
    <property type="project" value="EnsemblFungi"/>
</dbReference>
<dbReference type="InterPro" id="IPR042560">
    <property type="entry name" value="Exo84_C_2"/>
</dbReference>
<dbReference type="GO" id="GO:0000145">
    <property type="term" value="C:exocyst"/>
    <property type="evidence" value="ECO:0007669"/>
    <property type="project" value="EnsemblFungi"/>
</dbReference>
<dbReference type="EMBL" id="HE616744">
    <property type="protein sequence ID" value="CCE91374.1"/>
    <property type="molecule type" value="Genomic_DNA"/>
</dbReference>
<evidence type="ECO:0000256" key="4">
    <source>
        <dbReference type="ARBA" id="ARBA00022448"/>
    </source>
</evidence>
<dbReference type="Gene3D" id="1.20.58.1210">
    <property type="entry name" value="Exo84p, N-terminal helical domain"/>
    <property type="match status" value="1"/>
</dbReference>
<name>G8ZS82_TORDE</name>
<reference evidence="9 10" key="1">
    <citation type="journal article" date="2011" name="Proc. Natl. Acad. Sci. U.S.A.">
        <title>Evolutionary erosion of yeast sex chromosomes by mating-type switching accidents.</title>
        <authorList>
            <person name="Gordon J.L."/>
            <person name="Armisen D."/>
            <person name="Proux-Wera E."/>
            <person name="Oheigeartaigh S.S."/>
            <person name="Byrne K.P."/>
            <person name="Wolfe K.H."/>
        </authorList>
    </citation>
    <scope>NUCLEOTIDE SEQUENCE [LARGE SCALE GENOMIC DNA]</scope>
    <source>
        <strain evidence="10">ATCC 10662 / CBS 1146 / NBRC 0425 / NCYC 2629 / NRRL Y-866</strain>
    </source>
</reference>
<evidence type="ECO:0000256" key="5">
    <source>
        <dbReference type="ARBA" id="ARBA00022483"/>
    </source>
</evidence>
<accession>G8ZS82</accession>
<dbReference type="SUPFAM" id="SSF50729">
    <property type="entry name" value="PH domain-like"/>
    <property type="match status" value="1"/>
</dbReference>
<dbReference type="GO" id="GO:0005935">
    <property type="term" value="C:cellular bud neck"/>
    <property type="evidence" value="ECO:0007669"/>
    <property type="project" value="EnsemblFungi"/>
</dbReference>
<evidence type="ECO:0000256" key="6">
    <source>
        <dbReference type="ARBA" id="ARBA00022927"/>
    </source>
</evidence>
<dbReference type="KEGG" id="tdl:TDEL_0C04850"/>
<evidence type="ECO:0000256" key="7">
    <source>
        <dbReference type="SAM" id="MobiDB-lite"/>
    </source>
</evidence>
<dbReference type="Proteomes" id="UP000005627">
    <property type="component" value="Chromosome 3"/>
</dbReference>
<evidence type="ECO:0000313" key="10">
    <source>
        <dbReference type="Proteomes" id="UP000005627"/>
    </source>
</evidence>
<dbReference type="Pfam" id="PF25345">
    <property type="entry name" value="PH_EXO84"/>
    <property type="match status" value="1"/>
</dbReference>
<dbReference type="STRING" id="1076872.G8ZS82"/>
<dbReference type="GO" id="GO:0000245">
    <property type="term" value="P:spliceosomal complex assembly"/>
    <property type="evidence" value="ECO:0007669"/>
    <property type="project" value="EnsemblFungi"/>
</dbReference>
<dbReference type="PANTHER" id="PTHR21426">
    <property type="entry name" value="EXOCYST COMPLEX COMPONENT 8"/>
    <property type="match status" value="1"/>
</dbReference>
<gene>
    <name evidence="9" type="primary">TDEL0C04850</name>
    <name evidence="9" type="ORF">TDEL_0C04850</name>
</gene>
<evidence type="ECO:0000256" key="1">
    <source>
        <dbReference type="ARBA" id="ARBA00004398"/>
    </source>
</evidence>
<dbReference type="Pfam" id="PF16528">
    <property type="entry name" value="Exo84_C"/>
    <property type="match status" value="1"/>
</dbReference>
<evidence type="ECO:0000313" key="9">
    <source>
        <dbReference type="EMBL" id="CCE91374.1"/>
    </source>
</evidence>
<comment type="subcellular location">
    <subcellularLocation>
        <location evidence="1">Cytoplasmic vesicle</location>
        <location evidence="1">Secretory vesicle</location>
    </subcellularLocation>
</comment>